<dbReference type="Pfam" id="PF13036">
    <property type="entry name" value="LpoB"/>
    <property type="match status" value="1"/>
</dbReference>
<dbReference type="eggNOG" id="COG3417">
    <property type="taxonomic scope" value="Bacteria"/>
</dbReference>
<evidence type="ECO:0000313" key="7">
    <source>
        <dbReference type="EMBL" id="OOQ33456.1"/>
    </source>
</evidence>
<feature type="chain" id="PRO_5015026105" description="Penicillin-binding protein activator LpoB" evidence="2">
    <location>
        <begin position="29"/>
        <end position="210"/>
    </location>
</feature>
<keyword evidence="2" id="KW-0732">Signal</keyword>
<dbReference type="Proteomes" id="UP000319650">
    <property type="component" value="Unassembled WGS sequence"/>
</dbReference>
<reference evidence="3 18" key="5">
    <citation type="submission" date="2018-02" db="EMBL/GenBank/DDBJ databases">
        <title>N4-cytosine DNA methylation regulates transcription and pathogenesis in Helicobacter pylori.</title>
        <authorList>
            <person name="Kumar S."/>
            <person name="Karmakar B.C."/>
            <person name="Nagarajan D."/>
            <person name="Mukhopadhyay A.K."/>
            <person name="Rao D.N."/>
        </authorList>
    </citation>
    <scope>NUCLEOTIDE SEQUENCE [LARGE SCALE GENOMIC DNA]</scope>
    <source>
        <strain evidence="3 18">26695-dRdM2</strain>
    </source>
</reference>
<dbReference type="Proteomes" id="UP000319468">
    <property type="component" value="Unassembled WGS sequence"/>
</dbReference>
<dbReference type="Proteomes" id="UP000037777">
    <property type="component" value="Unassembled WGS sequence"/>
</dbReference>
<dbReference type="EMBL" id="MBGX01000001">
    <property type="protein sequence ID" value="PDW47912.1"/>
    <property type="molecule type" value="Genomic_DNA"/>
</dbReference>
<reference evidence="16 17" key="3">
    <citation type="journal article" date="2017" name="Gut Pathog.">
        <title>Phylogenomics of Colombian Helicobacter pylori isolates.</title>
        <authorList>
            <person name="Gutierrez-Escobar A.J."/>
            <person name="Trujillo E."/>
            <person name="Acevedo O."/>
            <person name="Bravo M.M."/>
        </authorList>
    </citation>
    <scope>NUCLEOTIDE SEQUENCE [LARGE SCALE GENOMIC DNA]</scope>
    <source>
        <strain evidence="10 16">2021</strain>
        <strain evidence="9 17">22151</strain>
    </source>
</reference>
<evidence type="ECO:0000313" key="17">
    <source>
        <dbReference type="Proteomes" id="UP000220907"/>
    </source>
</evidence>
<dbReference type="Proteomes" id="UP000236568">
    <property type="component" value="Chromosome"/>
</dbReference>
<evidence type="ECO:0000313" key="4">
    <source>
        <dbReference type="EMBL" id="KOS34233.1"/>
    </source>
</evidence>
<evidence type="ECO:0000313" key="19">
    <source>
        <dbReference type="Proteomes" id="UP000254195"/>
    </source>
</evidence>
<reference evidence="14 19" key="6">
    <citation type="submission" date="2018-06" db="EMBL/GenBank/DDBJ databases">
        <authorList>
            <consortium name="Pathogen Informatics"/>
            <person name="Doyle S."/>
        </authorList>
    </citation>
    <scope>NUCLEOTIDE SEQUENCE [LARGE SCALE GENOMIC DNA]</scope>
    <source>
        <strain evidence="14 19">NCTC13094</strain>
    </source>
</reference>
<dbReference type="AlphaFoldDB" id="A0A024C1L0"/>
<reference evidence="5" key="10">
    <citation type="submission" date="2023-08" db="EMBL/GenBank/DDBJ databases">
        <title>First insite into the whole-genome sequence variations in clarithromycin resistant Helicobacter pylori clinical isolates in Russia.</title>
        <authorList>
            <person name="Starkova D.A."/>
            <person name="Svarval A.V."/>
            <person name="Polev D.E."/>
            <person name="Saitova A.T."/>
            <person name="Gladyshev N.S."/>
            <person name="Egorova S.A."/>
        </authorList>
    </citation>
    <scope>NUCLEOTIDE SEQUENCE</scope>
    <source>
        <strain evidence="5">HP96</strain>
    </source>
</reference>
<evidence type="ECO:0000313" key="13">
    <source>
        <dbReference type="EMBL" id="RVZ39463.1"/>
    </source>
</evidence>
<dbReference type="Proteomes" id="UP000220405">
    <property type="component" value="Unassembled WGS sequence"/>
</dbReference>
<dbReference type="EMBL" id="CP026324">
    <property type="protein sequence ID" value="AUV80068.1"/>
    <property type="molecule type" value="Genomic_DNA"/>
</dbReference>
<proteinExistence type="predicted"/>
<evidence type="ECO:0000313" key="8">
    <source>
        <dbReference type="EMBL" id="OOQ40862.1"/>
    </source>
</evidence>
<evidence type="ECO:0000313" key="3">
    <source>
        <dbReference type="EMBL" id="AUV80068.1"/>
    </source>
</evidence>
<feature type="signal peptide" evidence="2">
    <location>
        <begin position="1"/>
        <end position="28"/>
    </location>
</feature>
<dbReference type="EMBL" id="CP053396">
    <property type="protein sequence ID" value="QJW42959.1"/>
    <property type="molecule type" value="Genomic_DNA"/>
</dbReference>
<evidence type="ECO:0000256" key="2">
    <source>
        <dbReference type="SAM" id="SignalP"/>
    </source>
</evidence>
<evidence type="ECO:0000313" key="10">
    <source>
        <dbReference type="EMBL" id="PDX38506.1"/>
    </source>
</evidence>
<dbReference type="EMBL" id="CP024948">
    <property type="protein sequence ID" value="QDY60085.1"/>
    <property type="molecule type" value="Genomic_DNA"/>
</dbReference>
<dbReference type="EMBL" id="UGJP01000002">
    <property type="protein sequence ID" value="STR26723.1"/>
    <property type="molecule type" value="Genomic_DNA"/>
</dbReference>
<dbReference type="EMBL" id="JAVKQK010000003">
    <property type="protein sequence ID" value="MDU9789541.1"/>
    <property type="molecule type" value="Genomic_DNA"/>
</dbReference>
<dbReference type="EMBL" id="MUOR01000014">
    <property type="protein sequence ID" value="OOP96663.1"/>
    <property type="molecule type" value="Genomic_DNA"/>
</dbReference>
<dbReference type="EMBL" id="MBJH01000035">
    <property type="protein sequence ID" value="PDX38506.1"/>
    <property type="molecule type" value="Genomic_DNA"/>
</dbReference>
<evidence type="ECO:0000313" key="26">
    <source>
        <dbReference type="Proteomes" id="UP001262343"/>
    </source>
</evidence>
<evidence type="ECO:0000313" key="9">
    <source>
        <dbReference type="EMBL" id="PDW47912.1"/>
    </source>
</evidence>
<dbReference type="EMBL" id="MUPM01000167">
    <property type="protein sequence ID" value="OOQ33456.1"/>
    <property type="molecule type" value="Genomic_DNA"/>
</dbReference>
<evidence type="ECO:0000313" key="24">
    <source>
        <dbReference type="Proteomes" id="UP000320851"/>
    </source>
</evidence>
<dbReference type="InterPro" id="IPR014094">
    <property type="entry name" value="LpoB"/>
</dbReference>
<evidence type="ECO:0000313" key="22">
    <source>
        <dbReference type="Proteomes" id="UP000319468"/>
    </source>
</evidence>
<dbReference type="NCBIfam" id="TIGR02722">
    <property type="entry name" value="lp"/>
    <property type="match status" value="1"/>
</dbReference>
<dbReference type="Gene3D" id="3.40.50.10610">
    <property type="entry name" value="ABC-type transport auxiliary lipoprotein component"/>
    <property type="match status" value="1"/>
</dbReference>
<accession>A0A024C1L0</accession>
<dbReference type="SMR" id="A0A024C1L0"/>
<dbReference type="EMBL" id="RJGP01000328">
    <property type="protein sequence ID" value="RVZ39463.1"/>
    <property type="molecule type" value="Genomic_DNA"/>
</dbReference>
<dbReference type="Proteomes" id="UP000289022">
    <property type="component" value="Unassembled WGS sequence"/>
</dbReference>
<evidence type="ECO:0000313" key="11">
    <source>
        <dbReference type="EMBL" id="QDY60085.1"/>
    </source>
</evidence>
<gene>
    <name evidence="5" type="primary">lpoB</name>
    <name evidence="4" type="ORF">AM496_02150</name>
    <name evidence="6" type="ORF">B0X41_00830</name>
    <name evidence="8" type="ORF">B0X64_02730</name>
    <name evidence="7" type="ORF">B0X69_03075</name>
    <name evidence="9" type="ORF">BB432_00095</name>
    <name evidence="10" type="ORF">BB468_02315</name>
    <name evidence="3" type="ORF">C2842_07585</name>
    <name evidence="11" type="ORF">CV728_00365</name>
    <name evidence="13" type="ORF">EC518_06720</name>
    <name evidence="12" type="ORF">HK440_00360</name>
    <name evidence="14" type="ORF">NCTC13094_00822</name>
    <name evidence="5" type="ORF">RGC53_01620</name>
</gene>
<evidence type="ECO:0000313" key="5">
    <source>
        <dbReference type="EMBL" id="MDU9789541.1"/>
    </source>
</evidence>
<dbReference type="Proteomes" id="UP000320851">
    <property type="component" value="Chromosome"/>
</dbReference>
<evidence type="ECO:0000256" key="1">
    <source>
        <dbReference type="NCBIfam" id="TIGR02722"/>
    </source>
</evidence>
<protein>
    <recommendedName>
        <fullName evidence="1">Penicillin-binding protein activator LpoB</fullName>
    </recommendedName>
</protein>
<evidence type="ECO:0000313" key="6">
    <source>
        <dbReference type="EMBL" id="OOP96663.1"/>
    </source>
</evidence>
<dbReference type="Proteomes" id="UP000220907">
    <property type="component" value="Unassembled WGS sequence"/>
</dbReference>
<evidence type="ECO:0000313" key="14">
    <source>
        <dbReference type="EMBL" id="STR26723.1"/>
    </source>
</evidence>
<reference evidence="21 22" key="2">
    <citation type="journal article" date="2017" name="Front. Cell. Infect. Microbiol.">
        <title>Whole Genome Sequence and Phylogenetic Analysis Show Helicobacter pylori Strains from Latin America Have Followed a Unique Evolution Pathway.</title>
        <authorList>
            <person name="Munoz-Ramirez Z.Y."/>
            <person name="Mendez-Tenorio A."/>
            <person name="Kato I."/>
            <person name="Bravo M.M."/>
            <person name="Rizzato C."/>
            <person name="Thorell K."/>
            <person name="Torres R.C."/>
            <person name="Aviles-Jimenez F."/>
            <person name="Camorlinga M."/>
            <person name="Canzian F."/>
            <person name="Torres J."/>
        </authorList>
    </citation>
    <scope>NUCLEOTIDE SEQUENCE [LARGE SCALE GENOMIC DNA]</scope>
    <source>
        <strain evidence="6 21">CC26084</strain>
        <strain evidence="7 22">CM22347</strain>
        <strain evidence="8 23">CM22351</strain>
    </source>
</reference>
<reference evidence="4 15" key="1">
    <citation type="submission" date="2015-08" db="EMBL/GenBank/DDBJ databases">
        <title>Comparative genomics of Helicobacter pylori strains.</title>
        <authorList>
            <person name="Kumar N."/>
            <person name="Albert M.J."/>
            <person name="Al-Akbal H.M."/>
            <person name="Ahmed N."/>
        </authorList>
    </citation>
    <scope>NUCLEOTIDE SEQUENCE [LARGE SCALE GENOMIC DNA]</scope>
    <source>
        <strain evidence="4 15">59</strain>
    </source>
</reference>
<name>A0A024C1L0_HELPX</name>
<dbReference type="Proteomes" id="UP000254195">
    <property type="component" value="Unassembled WGS sequence"/>
</dbReference>
<dbReference type="PROSITE" id="PS51257">
    <property type="entry name" value="PROKAR_LIPOPROTEIN"/>
    <property type="match status" value="1"/>
</dbReference>
<dbReference type="Proteomes" id="UP000318399">
    <property type="component" value="Unassembled WGS sequence"/>
</dbReference>
<dbReference type="Proteomes" id="UP000502945">
    <property type="component" value="Chromosome"/>
</dbReference>
<reference evidence="3 18" key="4">
    <citation type="submission" date="2018-01" db="EMBL/GenBank/DDBJ databases">
        <authorList>
            <person name="Morgan R.D."/>
        </authorList>
    </citation>
    <scope>NUCLEOTIDE SEQUENCE [LARGE SCALE GENOMIC DNA]</scope>
    <source>
        <strain evidence="3 18">26695-dRdM2</strain>
    </source>
</reference>
<dbReference type="EMBL" id="LIXH01000012">
    <property type="protein sequence ID" value="KOS34233.1"/>
    <property type="molecule type" value="Genomic_DNA"/>
</dbReference>
<evidence type="ECO:0000313" key="16">
    <source>
        <dbReference type="Proteomes" id="UP000220405"/>
    </source>
</evidence>
<sequence>MLLKTKLKIISSVILSALLWVGCSSEMATYQNVNDATKNTTASINSTDLLLTANAMLDSMFSDPNFEQLKGKHLIEVSDVINDTTQPNLDMNLLTTEIARQLRLRSNGRFNITRASGGSGIAADSRMVKQREKERESEEYNQDTTVEKGTLKAADLSLSGKVSSIAASISSSRQRLDYDFTLSLTNRKTGEEVWSDVKPIVKNASNKRMF</sequence>
<evidence type="ECO:0000313" key="18">
    <source>
        <dbReference type="Proteomes" id="UP000236568"/>
    </source>
</evidence>
<evidence type="ECO:0000313" key="23">
    <source>
        <dbReference type="Proteomes" id="UP000319650"/>
    </source>
</evidence>
<evidence type="ECO:0000313" key="21">
    <source>
        <dbReference type="Proteomes" id="UP000318399"/>
    </source>
</evidence>
<organism evidence="5 26">
    <name type="scientific">Helicobacter pylori</name>
    <name type="common">Campylobacter pylori</name>
    <dbReference type="NCBI Taxonomy" id="210"/>
    <lineage>
        <taxon>Bacteria</taxon>
        <taxon>Pseudomonadati</taxon>
        <taxon>Campylobacterota</taxon>
        <taxon>Epsilonproteobacteria</taxon>
        <taxon>Campylobacterales</taxon>
        <taxon>Helicobacteraceae</taxon>
        <taxon>Helicobacter</taxon>
    </lineage>
</organism>
<evidence type="ECO:0000313" key="12">
    <source>
        <dbReference type="EMBL" id="QJW42959.1"/>
    </source>
</evidence>
<keyword evidence="14" id="KW-0449">Lipoprotein</keyword>
<evidence type="ECO:0000313" key="20">
    <source>
        <dbReference type="Proteomes" id="UP000289022"/>
    </source>
</evidence>
<dbReference type="EMBL" id="MUPN01000283">
    <property type="protein sequence ID" value="OOQ40862.1"/>
    <property type="molecule type" value="Genomic_DNA"/>
</dbReference>
<reference evidence="11 24" key="8">
    <citation type="journal article" date="2019" name="Sci. Rep.">
        <title>Evolutionary mechanism leading to the multi-cagA genotype in Helicobacter pylori.</title>
        <authorList>
            <person name="Su H."/>
            <person name="Tissera K."/>
            <person name="Jang S."/>
            <person name="Choi Y.H."/>
            <person name="Kim A."/>
            <person name="Cho Y.J."/>
            <person name="Li M."/>
            <person name="Gunawardhana N."/>
            <person name="Merrell D.S."/>
            <person name="Ge L."/>
            <person name="Cha J.H."/>
        </authorList>
    </citation>
    <scope>NUCLEOTIDE SEQUENCE [LARGE SCALE GENOMIC DNA]</scope>
    <source>
        <strain evidence="11 24">B140</strain>
    </source>
</reference>
<reference evidence="13 20" key="7">
    <citation type="submission" date="2018-11" db="EMBL/GenBank/DDBJ databases">
        <title>Genetic determinants and prediction of antibiotic resistance phenotypes in Helicobacter pylori.</title>
        <authorList>
            <person name="Wagner K."/>
        </authorList>
    </citation>
    <scope>NUCLEOTIDE SEQUENCE [LARGE SCALE GENOMIC DNA]</scope>
    <source>
        <strain evidence="13 20">ZH70</strain>
    </source>
</reference>
<dbReference type="RefSeq" id="WP_000925186.1">
    <property type="nucleotide sequence ID" value="NZ_AP017633.1"/>
</dbReference>
<evidence type="ECO:0000313" key="25">
    <source>
        <dbReference type="Proteomes" id="UP000502945"/>
    </source>
</evidence>
<reference evidence="12 25" key="9">
    <citation type="submission" date="2020-05" db="EMBL/GenBank/DDBJ databases">
        <title>Proteome, Transcriptome, Methylome of different strains of Helicobacter pylori.</title>
        <authorList>
            <person name="Butenko I."/>
            <person name="Fedorov D."/>
            <person name="Babenko V."/>
            <person name="Manolov A."/>
            <person name="Boldyreva D."/>
            <person name="Klimina K."/>
            <person name="Veselovski V."/>
            <person name="Malahova M."/>
            <person name="Semashko T."/>
            <person name="Semenov I."/>
            <person name="Govorun V."/>
        </authorList>
    </citation>
    <scope>NUCLEOTIDE SEQUENCE [LARGE SCALE GENOMIC DNA]</scope>
    <source>
        <strain evidence="12 25">HPY</strain>
    </source>
</reference>
<evidence type="ECO:0000313" key="15">
    <source>
        <dbReference type="Proteomes" id="UP000037777"/>
    </source>
</evidence>
<dbReference type="OMA" id="VINDTMQ"/>
<dbReference type="Proteomes" id="UP001262343">
    <property type="component" value="Unassembled WGS sequence"/>
</dbReference>